<keyword evidence="1" id="KW-1133">Transmembrane helix</keyword>
<dbReference type="Pfam" id="PF12730">
    <property type="entry name" value="ABC2_membrane_4"/>
    <property type="match status" value="1"/>
</dbReference>
<feature type="transmembrane region" description="Helical" evidence="1">
    <location>
        <begin position="149"/>
        <end position="173"/>
    </location>
</feature>
<gene>
    <name evidence="2" type="ORF">DFR58_11910</name>
</gene>
<dbReference type="AlphaFoldDB" id="A0A369AZT1"/>
<feature type="transmembrane region" description="Helical" evidence="1">
    <location>
        <begin position="180"/>
        <end position="201"/>
    </location>
</feature>
<dbReference type="EMBL" id="QPJT01000019">
    <property type="protein sequence ID" value="RCX12954.1"/>
    <property type="molecule type" value="Genomic_DNA"/>
</dbReference>
<evidence type="ECO:0000313" key="2">
    <source>
        <dbReference type="EMBL" id="RCX12954.1"/>
    </source>
</evidence>
<feature type="transmembrane region" description="Helical" evidence="1">
    <location>
        <begin position="109"/>
        <end position="137"/>
    </location>
</feature>
<dbReference type="PANTHER" id="PTHR37305:SF1">
    <property type="entry name" value="MEMBRANE PROTEIN"/>
    <property type="match status" value="1"/>
</dbReference>
<sequence>MTNIIRSELYKLKNSKPFYICLFVCAAIAVFLALAIQMGVVARGTEDVAAIADSISAVSLLEQTLGLTFLPTLFGVFVSLFVSGEFYNGTMKNYVSKGVNRVQIYLSKIVVCGMAVLTMYVVNFAFSCITGTILWGFDPYGVATFSNLAAMLLGEGLLLLAYSSIFVFVSMWLRSIVASIAVNICAVSLFPTLLMAVNYVIGDNVTLSNYWISGNITALASLAPESGAVLQGIIVGLCYLLGGTIIGSILFKKQDIK</sequence>
<evidence type="ECO:0000256" key="1">
    <source>
        <dbReference type="SAM" id="Phobius"/>
    </source>
</evidence>
<feature type="transmembrane region" description="Helical" evidence="1">
    <location>
        <begin position="69"/>
        <end position="88"/>
    </location>
</feature>
<reference evidence="2 3" key="1">
    <citation type="submission" date="2018-07" db="EMBL/GenBank/DDBJ databases">
        <title>Genomic Encyclopedia of Type Strains, Phase IV (KMG-IV): sequencing the most valuable type-strain genomes for metagenomic binning, comparative biology and taxonomic classification.</title>
        <authorList>
            <person name="Goeker M."/>
        </authorList>
    </citation>
    <scope>NUCLEOTIDE SEQUENCE [LARGE SCALE GENOMIC DNA]</scope>
    <source>
        <strain evidence="2 3">DSM 27016</strain>
    </source>
</reference>
<dbReference type="Proteomes" id="UP000253034">
    <property type="component" value="Unassembled WGS sequence"/>
</dbReference>
<protein>
    <recommendedName>
        <fullName evidence="4">ABC-2 family transporter</fullName>
    </recommendedName>
</protein>
<dbReference type="RefSeq" id="WP_114298708.1">
    <property type="nucleotide sequence ID" value="NZ_QPJT01000019.1"/>
</dbReference>
<feature type="transmembrane region" description="Helical" evidence="1">
    <location>
        <begin position="20"/>
        <end position="40"/>
    </location>
</feature>
<dbReference type="PANTHER" id="PTHR37305">
    <property type="entry name" value="INTEGRAL MEMBRANE PROTEIN-RELATED"/>
    <property type="match status" value="1"/>
</dbReference>
<keyword evidence="3" id="KW-1185">Reference proteome</keyword>
<keyword evidence="1" id="KW-0472">Membrane</keyword>
<proteinExistence type="predicted"/>
<keyword evidence="1" id="KW-0812">Transmembrane</keyword>
<accession>A0A369AZT1</accession>
<evidence type="ECO:0000313" key="3">
    <source>
        <dbReference type="Proteomes" id="UP000253034"/>
    </source>
</evidence>
<organism evidence="2 3">
    <name type="scientific">Anaerobacterium chartisolvens</name>
    <dbReference type="NCBI Taxonomy" id="1297424"/>
    <lineage>
        <taxon>Bacteria</taxon>
        <taxon>Bacillati</taxon>
        <taxon>Bacillota</taxon>
        <taxon>Clostridia</taxon>
        <taxon>Eubacteriales</taxon>
        <taxon>Oscillospiraceae</taxon>
        <taxon>Anaerobacterium</taxon>
    </lineage>
</organism>
<dbReference type="OrthoDB" id="2388369at2"/>
<feature type="transmembrane region" description="Helical" evidence="1">
    <location>
        <begin position="228"/>
        <end position="251"/>
    </location>
</feature>
<name>A0A369AZT1_9FIRM</name>
<evidence type="ECO:0008006" key="4">
    <source>
        <dbReference type="Google" id="ProtNLM"/>
    </source>
</evidence>
<comment type="caution">
    <text evidence="2">The sequence shown here is derived from an EMBL/GenBank/DDBJ whole genome shotgun (WGS) entry which is preliminary data.</text>
</comment>